<dbReference type="InterPro" id="IPR029052">
    <property type="entry name" value="Metallo-depent_PP-like"/>
</dbReference>
<dbReference type="Proteomes" id="UP001642464">
    <property type="component" value="Unassembled WGS sequence"/>
</dbReference>
<keyword evidence="3" id="KW-1185">Reference proteome</keyword>
<dbReference type="SUPFAM" id="SSF56300">
    <property type="entry name" value="Metallo-dependent phosphatases"/>
    <property type="match status" value="1"/>
</dbReference>
<dbReference type="Pfam" id="PF09423">
    <property type="entry name" value="PhoD"/>
    <property type="match status" value="1"/>
</dbReference>
<dbReference type="PANTHER" id="PTHR43606:SF2">
    <property type="entry name" value="ALKALINE PHOSPHATASE FAMILY PROTEIN (AFU_ORTHOLOGUE AFUA_5G03860)"/>
    <property type="match status" value="1"/>
</dbReference>
<gene>
    <name evidence="2" type="ORF">SCF082_LOCUS6855</name>
</gene>
<accession>A0ABP0IF82</accession>
<dbReference type="Gene3D" id="2.60.40.380">
    <property type="entry name" value="Purple acid phosphatase-like, N-terminal"/>
    <property type="match status" value="1"/>
</dbReference>
<evidence type="ECO:0000313" key="3">
    <source>
        <dbReference type="Proteomes" id="UP001642464"/>
    </source>
</evidence>
<evidence type="ECO:0000259" key="1">
    <source>
        <dbReference type="Pfam" id="PF09423"/>
    </source>
</evidence>
<organism evidence="2 3">
    <name type="scientific">Durusdinium trenchii</name>
    <dbReference type="NCBI Taxonomy" id="1381693"/>
    <lineage>
        <taxon>Eukaryota</taxon>
        <taxon>Sar</taxon>
        <taxon>Alveolata</taxon>
        <taxon>Dinophyceae</taxon>
        <taxon>Suessiales</taxon>
        <taxon>Symbiodiniaceae</taxon>
        <taxon>Durusdinium</taxon>
    </lineage>
</organism>
<feature type="domain" description="PhoD-like phosphatase metallophosphatase" evidence="1">
    <location>
        <begin position="54"/>
        <end position="442"/>
    </location>
</feature>
<dbReference type="InterPro" id="IPR052900">
    <property type="entry name" value="Phospholipid_Metab_Enz"/>
</dbReference>
<proteinExistence type="predicted"/>
<dbReference type="InterPro" id="IPR038607">
    <property type="entry name" value="PhoD-like_sf"/>
</dbReference>
<evidence type="ECO:0000313" key="2">
    <source>
        <dbReference type="EMBL" id="CAK9001265.1"/>
    </source>
</evidence>
<dbReference type="PANTHER" id="PTHR43606">
    <property type="entry name" value="PHOSPHATASE, PUTATIVE (AFU_ORTHOLOGUE AFUA_6G08710)-RELATED"/>
    <property type="match status" value="1"/>
</dbReference>
<dbReference type="CDD" id="cd07389">
    <property type="entry name" value="MPP_PhoD"/>
    <property type="match status" value="1"/>
</dbReference>
<reference evidence="2 3" key="1">
    <citation type="submission" date="2024-02" db="EMBL/GenBank/DDBJ databases">
        <authorList>
            <person name="Chen Y."/>
            <person name="Shah S."/>
            <person name="Dougan E. K."/>
            <person name="Thang M."/>
            <person name="Chan C."/>
        </authorList>
    </citation>
    <scope>NUCLEOTIDE SEQUENCE [LARGE SCALE GENOMIC DNA]</scope>
</reference>
<dbReference type="Gene3D" id="3.60.21.70">
    <property type="entry name" value="PhoD-like phosphatase"/>
    <property type="match status" value="1"/>
</dbReference>
<dbReference type="EMBL" id="CAXAMM010003784">
    <property type="protein sequence ID" value="CAK9001265.1"/>
    <property type="molecule type" value="Genomic_DNA"/>
</dbReference>
<name>A0ABP0IF82_9DINO</name>
<dbReference type="InterPro" id="IPR018946">
    <property type="entry name" value="PhoD-like_MPP"/>
</dbReference>
<comment type="caution">
    <text evidence="2">The sequence shown here is derived from an EMBL/GenBank/DDBJ whole genome shotgun (WGS) entry which is preliminary data.</text>
</comment>
<sequence length="478" mass="55154">MPGHADFTVRISLEGWLDPNRRYFYRFIYNGVASRTGECQTLPTAEADVDQIKFGVLTCQDFTNGYYGALSRLAEQDVDFVIHLGDFIYESVGDPQFQFLPFPDRVFELPGGSTVALGLEDFRAIYRQYRSDPLMQRLLERHTIISIWDDHESANDCYWDYERDTFGAPDHPFSKENPEGGDPAKLTQLKLDSMRAWSEYIPSSVVPNQGATHPFDFLQIYRKFTFGSLAELFMTDERTYRSPPPCGVEERYLTTGCFRQSLPFHSMLGRRQRQWLLDGMAASPTQWKVWGNEVFQGAFNIGKTRLTDLHFNVDAWDGYEFERSLIMHQLKESGVTNLVVLTGDMHTYMASRLKIDYRHRDNDNHENIVGVEFMTPGVTSSNLLELFTNATSRVSQAARRENIEIPVHKLERLVKETNPHIHFFNSELWGYSIVEFNREYCEYTAYSVDKADNSAEAEQSIIRKIRTPSGSPQFIDVM</sequence>
<protein>
    <submittedName>
        <fullName evidence="2">Alkaline phosphatase D (APaseD)</fullName>
    </submittedName>
</protein>